<dbReference type="InterPro" id="IPR050090">
    <property type="entry name" value="Tyrosine_recombinase_XerCD"/>
</dbReference>
<proteinExistence type="predicted"/>
<dbReference type="Gene3D" id="1.10.443.10">
    <property type="entry name" value="Intergrase catalytic core"/>
    <property type="match status" value="1"/>
</dbReference>
<dbReference type="SUPFAM" id="SSF56349">
    <property type="entry name" value="DNA breaking-rejoining enzymes"/>
    <property type="match status" value="1"/>
</dbReference>
<evidence type="ECO:0000259" key="4">
    <source>
        <dbReference type="PROSITE" id="PS51898"/>
    </source>
</evidence>
<feature type="domain" description="Tyr recombinase" evidence="4">
    <location>
        <begin position="118"/>
        <end position="289"/>
    </location>
</feature>
<evidence type="ECO:0000313" key="6">
    <source>
        <dbReference type="Proteomes" id="UP001429984"/>
    </source>
</evidence>
<evidence type="ECO:0000256" key="2">
    <source>
        <dbReference type="ARBA" id="ARBA00023125"/>
    </source>
</evidence>
<sequence length="300" mass="33660">METYFRTHLTGKGSEKVARLTYGRHAGKFGTRLLSALTTDDLQRWHRDIATKPPTKRGKAMPFDPSDPVQVRARRASANRILSSVKAALNHAWVNDRLPPEQPVFWAKVKPFAVGDGPPPRMLERGEVKRLLDVASADLRNLLMGAFMTGARLSEARHMQVRDFDLRHKTIRIFQAKTGKTLLQPLTTEGEEFFIRMTKGRAPQEMIFLKDNGRPWGQSDADKPMRVAAKAADLEGVTFKTTRATYGKMLLLAARDIELVAKALGHSDSRVTRTHYAQYLPSEVARAVAQLPRLGITPVR</sequence>
<evidence type="ECO:0000313" key="5">
    <source>
        <dbReference type="EMBL" id="MBF6024899.1"/>
    </source>
</evidence>
<evidence type="ECO:0000256" key="3">
    <source>
        <dbReference type="ARBA" id="ARBA00023172"/>
    </source>
</evidence>
<organism evidence="5 6">
    <name type="scientific">Lysobacter niastensis</name>
    <dbReference type="NCBI Taxonomy" id="380629"/>
    <lineage>
        <taxon>Bacteria</taxon>
        <taxon>Pseudomonadati</taxon>
        <taxon>Pseudomonadota</taxon>
        <taxon>Gammaproteobacteria</taxon>
        <taxon>Lysobacterales</taxon>
        <taxon>Lysobacteraceae</taxon>
        <taxon>Lysobacter</taxon>
    </lineage>
</organism>
<accession>A0ABS0BD12</accession>
<reference evidence="5 6" key="1">
    <citation type="submission" date="2020-11" db="EMBL/GenBank/DDBJ databases">
        <title>Draft Genome Sequence and Secondary Metabolite Biosynthetic Potential of the Lysobacter niastensis Type strain DSM 18481.</title>
        <authorList>
            <person name="Turrini P."/>
            <person name="Artuso I."/>
            <person name="Tescari M."/>
            <person name="Lugli G.A."/>
            <person name="Frangipani E."/>
            <person name="Ventura M."/>
            <person name="Visca P."/>
        </authorList>
    </citation>
    <scope>NUCLEOTIDE SEQUENCE [LARGE SCALE GENOMIC DNA]</scope>
    <source>
        <strain evidence="5 6">DSM 18481</strain>
    </source>
</reference>
<evidence type="ECO:0000256" key="1">
    <source>
        <dbReference type="ARBA" id="ARBA00022908"/>
    </source>
</evidence>
<gene>
    <name evidence="5" type="ORF">IU514_12765</name>
</gene>
<keyword evidence="1" id="KW-0229">DNA integration</keyword>
<keyword evidence="3" id="KW-0233">DNA recombination</keyword>
<dbReference type="RefSeq" id="WP_386761065.1">
    <property type="nucleotide sequence ID" value="NZ_JBHSNI010000002.1"/>
</dbReference>
<dbReference type="InterPro" id="IPR002104">
    <property type="entry name" value="Integrase_catalytic"/>
</dbReference>
<keyword evidence="2" id="KW-0238">DNA-binding</keyword>
<dbReference type="PANTHER" id="PTHR30349">
    <property type="entry name" value="PHAGE INTEGRASE-RELATED"/>
    <property type="match status" value="1"/>
</dbReference>
<dbReference type="InterPro" id="IPR013762">
    <property type="entry name" value="Integrase-like_cat_sf"/>
</dbReference>
<comment type="caution">
    <text evidence="5">The sequence shown here is derived from an EMBL/GenBank/DDBJ whole genome shotgun (WGS) entry which is preliminary data.</text>
</comment>
<dbReference type="Proteomes" id="UP001429984">
    <property type="component" value="Unassembled WGS sequence"/>
</dbReference>
<keyword evidence="6" id="KW-1185">Reference proteome</keyword>
<dbReference type="Gene3D" id="1.10.150.130">
    <property type="match status" value="1"/>
</dbReference>
<dbReference type="EMBL" id="JADLZT010000006">
    <property type="protein sequence ID" value="MBF6024899.1"/>
    <property type="molecule type" value="Genomic_DNA"/>
</dbReference>
<dbReference type="PROSITE" id="PS51898">
    <property type="entry name" value="TYR_RECOMBINASE"/>
    <property type="match status" value="1"/>
</dbReference>
<protein>
    <submittedName>
        <fullName evidence="5">Tyrosine-type recombinase/integrase</fullName>
    </submittedName>
</protein>
<dbReference type="Pfam" id="PF00589">
    <property type="entry name" value="Phage_integrase"/>
    <property type="match status" value="1"/>
</dbReference>
<dbReference type="InterPro" id="IPR010998">
    <property type="entry name" value="Integrase_recombinase_N"/>
</dbReference>
<dbReference type="PANTHER" id="PTHR30349:SF88">
    <property type="entry name" value="BLL1584 PROTEIN"/>
    <property type="match status" value="1"/>
</dbReference>
<dbReference type="InterPro" id="IPR011010">
    <property type="entry name" value="DNA_brk_join_enz"/>
</dbReference>
<name>A0ABS0BD12_9GAMM</name>